<sequence length="334" mass="34508">MRRACECVPSSLAGGGAGGSAASGSGAANEPNVTCALDADAAAGQRTLRATFSVGGHVAVALAFEGSNKHDGMVLRTDRDGRLASNSEFHKGVFGQIAQECIAANLSAWSAPCLAKVEQALVDVLATGEALPPRGAASGDALVLVHSQRDPIAITSSMLAYKQDVFQLGPQGQVKRCAHYAASVALRHYLATVLLPQAGYEVVTLEFGAARRTPLAHARRLAWAMGIEALPDDQLRQAMEEVSPERMRKVQAAISAGVSPSEAVSAAGAASAVGIGGGPNNHKVGNASVTGYRQQLDKQVLSECYAVAKHHLPPELIERYYGSLEEGGGEGGAC</sequence>
<name>A0A7S3BQF3_9VIRI</name>
<dbReference type="AlphaFoldDB" id="A0A7S3BQF3"/>
<dbReference type="EMBL" id="HBHY01011693">
    <property type="protein sequence ID" value="CAE0139758.1"/>
    <property type="molecule type" value="Transcribed_RNA"/>
</dbReference>
<accession>A0A7S3BQF3</accession>
<proteinExistence type="predicted"/>
<reference evidence="1" key="1">
    <citation type="submission" date="2021-01" db="EMBL/GenBank/DDBJ databases">
        <authorList>
            <person name="Corre E."/>
            <person name="Pelletier E."/>
            <person name="Niang G."/>
            <person name="Scheremetjew M."/>
            <person name="Finn R."/>
            <person name="Kale V."/>
            <person name="Holt S."/>
            <person name="Cochrane G."/>
            <person name="Meng A."/>
            <person name="Brown T."/>
            <person name="Cohen L."/>
        </authorList>
    </citation>
    <scope>NUCLEOTIDE SEQUENCE</scope>
    <source>
        <strain evidence="1">RCC927</strain>
    </source>
</reference>
<gene>
    <name evidence="1" type="ORF">PSIN1315_LOCUS7538</name>
</gene>
<evidence type="ECO:0000313" key="1">
    <source>
        <dbReference type="EMBL" id="CAE0139758.1"/>
    </source>
</evidence>
<protein>
    <submittedName>
        <fullName evidence="1">Uncharacterized protein</fullName>
    </submittedName>
</protein>
<organism evidence="1">
    <name type="scientific">Prasinoderma singulare</name>
    <dbReference type="NCBI Taxonomy" id="676789"/>
    <lineage>
        <taxon>Eukaryota</taxon>
        <taxon>Viridiplantae</taxon>
        <taxon>Prasinodermophyta</taxon>
        <taxon>Prasinodermophyceae</taxon>
        <taxon>Prasinodermales</taxon>
        <taxon>Prasinodermaceae</taxon>
        <taxon>Prasinoderma</taxon>
    </lineage>
</organism>